<comment type="catalytic activity">
    <reaction evidence="7">
        <text>Hydrolysis of terminal non-reducing N-acetyl-D-glucosamine residues in N-acetyl-alpha-D-glucosaminides.</text>
        <dbReference type="EC" id="3.2.1.50"/>
    </reaction>
</comment>
<feature type="domain" description="Alpha-N-acetylglucosaminidase tim-barrel" evidence="12">
    <location>
        <begin position="296"/>
        <end position="630"/>
    </location>
</feature>
<gene>
    <name evidence="15" type="ORF">BaRGS_00035472</name>
</gene>
<dbReference type="AlphaFoldDB" id="A0ABD0JEG2"/>
<dbReference type="SUPFAM" id="SSF52540">
    <property type="entry name" value="P-loop containing nucleoside triphosphate hydrolases"/>
    <property type="match status" value="1"/>
</dbReference>
<dbReference type="InterPro" id="IPR024732">
    <property type="entry name" value="NAGLU_C"/>
</dbReference>
<keyword evidence="3" id="KW-0547">Nucleotide-binding</keyword>
<dbReference type="GO" id="GO:0048731">
    <property type="term" value="P:system development"/>
    <property type="evidence" value="ECO:0007669"/>
    <property type="project" value="UniProtKB-ARBA"/>
</dbReference>
<comment type="similarity">
    <text evidence="1">Belongs to the TRAFAC class TrmE-Era-EngA-EngB-Septin-like GTPase superfamily. AIG1/Toc34/Toc159-like paraseptin GTPase family. IAN subfamily.</text>
</comment>
<accession>A0ABD0JEG2</accession>
<evidence type="ECO:0000256" key="6">
    <source>
        <dbReference type="ARBA" id="ARBA00023295"/>
    </source>
</evidence>
<evidence type="ECO:0000259" key="12">
    <source>
        <dbReference type="Pfam" id="PF05089"/>
    </source>
</evidence>
<keyword evidence="6" id="KW-0326">Glycosidase</keyword>
<comment type="similarity">
    <text evidence="8">Belongs to the glycosyl hydrolase 89 family.</text>
</comment>
<evidence type="ECO:0000256" key="9">
    <source>
        <dbReference type="ARBA" id="ARBA00066522"/>
    </source>
</evidence>
<protein>
    <recommendedName>
        <fullName evidence="10">Alpha-N-acetylglucosaminidase</fullName>
        <ecNumber evidence="9">3.2.1.50</ecNumber>
    </recommendedName>
</protein>
<dbReference type="Pfam" id="PF04548">
    <property type="entry name" value="AIG1"/>
    <property type="match status" value="1"/>
</dbReference>
<dbReference type="PANTHER" id="PTHR12872:SF1">
    <property type="entry name" value="ALPHA-N-ACETYLGLUCOSAMINIDASE"/>
    <property type="match status" value="1"/>
</dbReference>
<keyword evidence="16" id="KW-1185">Reference proteome</keyword>
<evidence type="ECO:0000259" key="11">
    <source>
        <dbReference type="Pfam" id="PF04548"/>
    </source>
</evidence>
<evidence type="ECO:0000256" key="3">
    <source>
        <dbReference type="ARBA" id="ARBA00022741"/>
    </source>
</evidence>
<evidence type="ECO:0000313" key="16">
    <source>
        <dbReference type="Proteomes" id="UP001519460"/>
    </source>
</evidence>
<dbReference type="InterPro" id="IPR027417">
    <property type="entry name" value="P-loop_NTPase"/>
</dbReference>
<keyword evidence="4" id="KW-0378">Hydrolase</keyword>
<dbReference type="Pfam" id="PF12971">
    <property type="entry name" value="NAGLU_N"/>
    <property type="match status" value="1"/>
</dbReference>
<evidence type="ECO:0000259" key="14">
    <source>
        <dbReference type="Pfam" id="PF12972"/>
    </source>
</evidence>
<evidence type="ECO:0000259" key="13">
    <source>
        <dbReference type="Pfam" id="PF12971"/>
    </source>
</evidence>
<dbReference type="Pfam" id="PF05089">
    <property type="entry name" value="NAGLU"/>
    <property type="match status" value="1"/>
</dbReference>
<dbReference type="Gene3D" id="3.40.50.300">
    <property type="entry name" value="P-loop containing nucleotide triphosphate hydrolases"/>
    <property type="match status" value="2"/>
</dbReference>
<organism evidence="15 16">
    <name type="scientific">Batillaria attramentaria</name>
    <dbReference type="NCBI Taxonomy" id="370345"/>
    <lineage>
        <taxon>Eukaryota</taxon>
        <taxon>Metazoa</taxon>
        <taxon>Spiralia</taxon>
        <taxon>Lophotrochozoa</taxon>
        <taxon>Mollusca</taxon>
        <taxon>Gastropoda</taxon>
        <taxon>Caenogastropoda</taxon>
        <taxon>Sorbeoconcha</taxon>
        <taxon>Cerithioidea</taxon>
        <taxon>Batillariidae</taxon>
        <taxon>Batillaria</taxon>
    </lineage>
</organism>
<dbReference type="EMBL" id="JACVVK020000475">
    <property type="protein sequence ID" value="KAK7471888.1"/>
    <property type="molecule type" value="Genomic_DNA"/>
</dbReference>
<dbReference type="InterPro" id="IPR006703">
    <property type="entry name" value="G_AIG1"/>
</dbReference>
<dbReference type="GO" id="GO:0000166">
    <property type="term" value="F:nucleotide binding"/>
    <property type="evidence" value="ECO:0007669"/>
    <property type="project" value="UniProtKB-KW"/>
</dbReference>
<dbReference type="Gene3D" id="3.30.379.10">
    <property type="entry name" value="Chitobiase/beta-hexosaminidase domain 2-like"/>
    <property type="match status" value="1"/>
</dbReference>
<feature type="domain" description="Alpha-N-acetylglucosaminidase C-terminal" evidence="14">
    <location>
        <begin position="664"/>
        <end position="870"/>
    </location>
</feature>
<evidence type="ECO:0000256" key="2">
    <source>
        <dbReference type="ARBA" id="ARBA00022729"/>
    </source>
</evidence>
<evidence type="ECO:0000313" key="15">
    <source>
        <dbReference type="EMBL" id="KAK7471888.1"/>
    </source>
</evidence>
<name>A0ABD0JEG2_9CAEN</name>
<dbReference type="EC" id="3.2.1.50" evidence="9"/>
<evidence type="ECO:0000256" key="10">
    <source>
        <dbReference type="ARBA" id="ARBA00072202"/>
    </source>
</evidence>
<evidence type="ECO:0000256" key="7">
    <source>
        <dbReference type="ARBA" id="ARBA00052030"/>
    </source>
</evidence>
<dbReference type="Gene3D" id="3.20.20.80">
    <property type="entry name" value="Glycosidases"/>
    <property type="match status" value="1"/>
</dbReference>
<dbReference type="Pfam" id="PF12972">
    <property type="entry name" value="NAGLU_C"/>
    <property type="match status" value="1"/>
</dbReference>
<dbReference type="InterPro" id="IPR029018">
    <property type="entry name" value="Hex-like_dom2"/>
</dbReference>
<dbReference type="InterPro" id="IPR007781">
    <property type="entry name" value="NAGLU"/>
</dbReference>
<comment type="caution">
    <text evidence="15">The sequence shown here is derived from an EMBL/GenBank/DDBJ whole genome shotgun (WGS) entry which is preliminary data.</text>
</comment>
<dbReference type="GO" id="GO:0004561">
    <property type="term" value="F:alpha-N-acetylglucosaminidase activity"/>
    <property type="evidence" value="ECO:0007669"/>
    <property type="project" value="UniProtKB-EC"/>
</dbReference>
<sequence length="915" mass="103707">LRVVLLGKTGTGKSSLGNTLLGYEAFRVARGLSSGTDKCQWGDSERGHIILQEEYNAYNTLKSLFGNDIRNFMIVVFSGADSLGSTPMNNKDSPSAREIQANTLINMMIDLVNGNGGGNGGVYFSNRLCEDIRLYPLSCRGFTALASSKVAERDLAAVFSPVARGKHGQFLVMVQFTSAREFETLKHLKSKSSAETQAATVTGMVKRVIGDRANEFVIRVNPSLSTTGKDTYQLQTVDQKMQVTGSTGIAAAMGVYYYLKYYCDSQYTWAGKNIRLPATLPVIATPITMTAQDKFRYYQNVCTVSYSMAFWDWAEWERHLDWMAMNGINLPLAFTGQEAIFQRLYMSMGFTSKDMDGFFGGPAFLAWARMGNIQGWGGPLPQMWITNQLLLQHQVLQRMRDFGMVPVLPAFAGHVPARFQTLFPQSNVSRLGGWAGFNATYSSTYLLDFEDPMFETIGAKFIKLMEYEFGVDHIYNADTFNEMTPKSNDTEYLASAGKAVYNAMQKGDPDAIWLMQGWLFINDPKFWQPPQAKALLTSVPQGRMIVLDLIAELNPVFTRTESYYGQPFIWCMLHNFGGTMELYGAIDNINVGPSKGRAFPNSTMIGTGLTPEGIFQNEVIYEFMNENAWRSGPRDIDSWLHGYAKQRYGVSSPTIDKAWQLLKMWYDPEMLFQAWDLFITAAAEMDAPPTELFIYDLVDVTRNCLQVLSQSYYLDIMLAYNNSDLAALSTAGQKMVELLLDMDKLLASDRHFLLGNWLQDAVAWATDMAERWLLIYNARNQITLWGPDGEIVDYASKQWAGVFKDYYAPRWKFFADWLGDLIKNKTKFDNYIFKEHIMAEVEQPFNLVFDTYTRNTTGDPIAIAKDLHTKYREDTRAPVFAHIAAFAKSPERKKMMKNSAPYYMYNRYSRNRYDL</sequence>
<keyword evidence="5" id="KW-0325">Glycoprotein</keyword>
<evidence type="ECO:0000256" key="5">
    <source>
        <dbReference type="ARBA" id="ARBA00023180"/>
    </source>
</evidence>
<dbReference type="InterPro" id="IPR024240">
    <property type="entry name" value="NAGLU_N"/>
</dbReference>
<feature type="non-terminal residue" evidence="15">
    <location>
        <position position="1"/>
    </location>
</feature>
<dbReference type="InterPro" id="IPR024733">
    <property type="entry name" value="NAGLU_tim-barrel"/>
</dbReference>
<keyword evidence="2" id="KW-0732">Signal</keyword>
<feature type="domain" description="Alpha-N-acetylglucosaminidase N-terminal" evidence="13">
    <location>
        <begin position="200"/>
        <end position="281"/>
    </location>
</feature>
<evidence type="ECO:0000256" key="4">
    <source>
        <dbReference type="ARBA" id="ARBA00022801"/>
    </source>
</evidence>
<evidence type="ECO:0000256" key="1">
    <source>
        <dbReference type="ARBA" id="ARBA00008535"/>
    </source>
</evidence>
<dbReference type="Proteomes" id="UP001519460">
    <property type="component" value="Unassembled WGS sequence"/>
</dbReference>
<dbReference type="Gene3D" id="1.20.120.670">
    <property type="entry name" value="N-acetyl-b-d-glucoasminidase"/>
    <property type="match status" value="1"/>
</dbReference>
<evidence type="ECO:0000256" key="8">
    <source>
        <dbReference type="ARBA" id="ARBA00060996"/>
    </source>
</evidence>
<dbReference type="FunFam" id="3.20.20.80:FF:000107">
    <property type="entry name" value="Alpha-N-acetylglucosaminidase family"/>
    <property type="match status" value="1"/>
</dbReference>
<proteinExistence type="inferred from homology"/>
<dbReference type="PANTHER" id="PTHR12872">
    <property type="entry name" value="ALPHA-N-ACETYLGLUCOSAMINIDASE"/>
    <property type="match status" value="1"/>
</dbReference>
<feature type="domain" description="AIG1-type G" evidence="11">
    <location>
        <begin position="1"/>
        <end position="43"/>
    </location>
</feature>
<reference evidence="15 16" key="1">
    <citation type="journal article" date="2023" name="Sci. Data">
        <title>Genome assembly of the Korean intertidal mud-creeper Batillaria attramentaria.</title>
        <authorList>
            <person name="Patra A.K."/>
            <person name="Ho P.T."/>
            <person name="Jun S."/>
            <person name="Lee S.J."/>
            <person name="Kim Y."/>
            <person name="Won Y.J."/>
        </authorList>
    </citation>
    <scope>NUCLEOTIDE SEQUENCE [LARGE SCALE GENOMIC DNA]</scope>
    <source>
        <strain evidence="15">Wonlab-2016</strain>
    </source>
</reference>